<dbReference type="GeneID" id="97764242"/>
<proteinExistence type="inferred from homology"/>
<dbReference type="GO" id="GO:0046872">
    <property type="term" value="F:metal ion binding"/>
    <property type="evidence" value="ECO:0007669"/>
    <property type="project" value="UniProtKB-KW"/>
</dbReference>
<dbReference type="EMBL" id="FNQS01000003">
    <property type="protein sequence ID" value="SEA28128.1"/>
    <property type="molecule type" value="Genomic_DNA"/>
</dbReference>
<dbReference type="Gene3D" id="1.20.1090.10">
    <property type="entry name" value="Dehydroquinate synthase-like - alpha domain"/>
    <property type="match status" value="1"/>
</dbReference>
<keyword evidence="4" id="KW-0862">Zinc</keyword>
<evidence type="ECO:0000256" key="5">
    <source>
        <dbReference type="PIRSR" id="PIRSR000112-3"/>
    </source>
</evidence>
<dbReference type="Pfam" id="PF00465">
    <property type="entry name" value="Fe-ADH"/>
    <property type="match status" value="1"/>
</dbReference>
<evidence type="ECO:0000313" key="8">
    <source>
        <dbReference type="Proteomes" id="UP000187280"/>
    </source>
</evidence>
<comment type="cofactor">
    <cofactor evidence="4">
        <name>Zn(2+)</name>
        <dbReference type="ChEBI" id="CHEBI:29105"/>
    </cofactor>
    <text evidence="4">Binds 1 zinc ion per subunit.</text>
</comment>
<evidence type="ECO:0000259" key="6">
    <source>
        <dbReference type="Pfam" id="PF00465"/>
    </source>
</evidence>
<dbReference type="InterPro" id="IPR016205">
    <property type="entry name" value="Glycerol_DH"/>
</dbReference>
<evidence type="ECO:0000256" key="2">
    <source>
        <dbReference type="ARBA" id="ARBA00022723"/>
    </source>
</evidence>
<dbReference type="STRING" id="71657.SAMN02982996_01345"/>
<dbReference type="SUPFAM" id="SSF56796">
    <property type="entry name" value="Dehydroquinate synthase-like"/>
    <property type="match status" value="1"/>
</dbReference>
<name>A0A1H3ZWV3_9GAMM</name>
<sequence length="362" mass="38027">MTQQVIFPAKIVRGADASRQLGDICAGLGTRVLVVGGHQAVAATEAIIRTQLTLAGLTLSGVEWFGGHCSDKQVERLCARVAETHSDVLLSVGGGKSLDTGKLVAHQAGIPVVTLPTIAGTCAAVTPLSVRYEEDGHFVDLCHLPSAPNAVIIDSTLLAQAPLRWLAAGLGDTLAKWYEFRAIDTGHNQSGLAASSRAHSAICFQLIERFGAEACRAVAENRSTEALDQVLDAIFLFAGLTSIMASGAHAAAAHALFEGFTVCDKTRDFGHGLLVGFGNLCLLALEARSDEALLEALSLAHACAVPLTLADISPDLTDAELQAILQAAVKTADMDAMPFTVTETMLREAIRRVESLAARIAR</sequence>
<keyword evidence="3" id="KW-0560">Oxidoreductase</keyword>
<dbReference type="CDD" id="cd08550">
    <property type="entry name" value="GlyDH-like"/>
    <property type="match status" value="1"/>
</dbReference>
<evidence type="ECO:0000256" key="1">
    <source>
        <dbReference type="ARBA" id="ARBA00007358"/>
    </source>
</evidence>
<organism evidence="7 8">
    <name type="scientific">Lonsdalea quercina</name>
    <dbReference type="NCBI Taxonomy" id="71657"/>
    <lineage>
        <taxon>Bacteria</taxon>
        <taxon>Pseudomonadati</taxon>
        <taxon>Pseudomonadota</taxon>
        <taxon>Gammaproteobacteria</taxon>
        <taxon>Enterobacterales</taxon>
        <taxon>Pectobacteriaceae</taxon>
        <taxon>Lonsdalea</taxon>
    </lineage>
</organism>
<feature type="binding site" evidence="5">
    <location>
        <begin position="95"/>
        <end position="99"/>
    </location>
    <ligand>
        <name>NAD(+)</name>
        <dbReference type="ChEBI" id="CHEBI:57540"/>
    </ligand>
</feature>
<keyword evidence="2 4" id="KW-0479">Metal-binding</keyword>
<reference evidence="7 8" key="1">
    <citation type="submission" date="2016-10" db="EMBL/GenBank/DDBJ databases">
        <authorList>
            <person name="de Groot N.N."/>
        </authorList>
    </citation>
    <scope>NUCLEOTIDE SEQUENCE [LARGE SCALE GENOMIC DNA]</scope>
    <source>
        <strain evidence="7 8">ATCC 29281</strain>
    </source>
</reference>
<dbReference type="eggNOG" id="COG0371">
    <property type="taxonomic scope" value="Bacteria"/>
</dbReference>
<dbReference type="Proteomes" id="UP000187280">
    <property type="component" value="Unassembled WGS sequence"/>
</dbReference>
<evidence type="ECO:0000256" key="4">
    <source>
        <dbReference type="PIRSR" id="PIRSR000112-1"/>
    </source>
</evidence>
<comment type="similarity">
    <text evidence="1">Belongs to the iron-containing alcohol dehydrogenase family.</text>
</comment>
<keyword evidence="5" id="KW-0520">NAD</keyword>
<dbReference type="InterPro" id="IPR001670">
    <property type="entry name" value="ADH_Fe/GldA"/>
</dbReference>
<dbReference type="PANTHER" id="PTHR43616:SF3">
    <property type="entry name" value="HYDROXYCARBOXYLATE DEHYDROGENASE A"/>
    <property type="match status" value="1"/>
</dbReference>
<gene>
    <name evidence="7" type="ORF">SAMN02982996_01345</name>
</gene>
<feature type="binding site" evidence="5">
    <location>
        <position position="126"/>
    </location>
    <ligand>
        <name>NAD(+)</name>
        <dbReference type="ChEBI" id="CHEBI:57540"/>
    </ligand>
</feature>
<dbReference type="RefSeq" id="WP_074728179.1">
    <property type="nucleotide sequence ID" value="NZ_FNQS01000003.1"/>
</dbReference>
<dbReference type="PANTHER" id="PTHR43616">
    <property type="entry name" value="GLYCEROL DEHYDROGENASE"/>
    <property type="match status" value="1"/>
</dbReference>
<feature type="binding site" evidence="4">
    <location>
        <position position="271"/>
    </location>
    <ligand>
        <name>glycerol</name>
        <dbReference type="ChEBI" id="CHEBI:17754"/>
    </ligand>
</feature>
<feature type="domain" description="Alcohol dehydrogenase iron-type/glycerol dehydrogenase GldA" evidence="6">
    <location>
        <begin position="8"/>
        <end position="154"/>
    </location>
</feature>
<dbReference type="PROSITE" id="PS00913">
    <property type="entry name" value="ADH_IRON_1"/>
    <property type="match status" value="1"/>
</dbReference>
<feature type="binding site" evidence="4">
    <location>
        <position position="172"/>
    </location>
    <ligand>
        <name>glycerol</name>
        <dbReference type="ChEBI" id="CHEBI:17754"/>
    </ligand>
</feature>
<feature type="binding site" evidence="4">
    <location>
        <position position="254"/>
    </location>
    <ligand>
        <name>glycerol</name>
        <dbReference type="ChEBI" id="CHEBI:17754"/>
    </ligand>
</feature>
<evidence type="ECO:0000313" key="7">
    <source>
        <dbReference type="EMBL" id="SEA28128.1"/>
    </source>
</evidence>
<protein>
    <submittedName>
        <fullName evidence="7">Glycerol dehydrogenase</fullName>
    </submittedName>
</protein>
<feature type="binding site" evidence="5">
    <location>
        <position position="128"/>
    </location>
    <ligand>
        <name>NAD(+)</name>
        <dbReference type="ChEBI" id="CHEBI:57540"/>
    </ligand>
</feature>
<dbReference type="PIRSF" id="PIRSF000112">
    <property type="entry name" value="Glycerol_dehydrogenase"/>
    <property type="match status" value="1"/>
</dbReference>
<dbReference type="AlphaFoldDB" id="A0A1H3ZWV3"/>
<dbReference type="InterPro" id="IPR018211">
    <property type="entry name" value="ADH_Fe_CS"/>
</dbReference>
<dbReference type="GO" id="GO:0016614">
    <property type="term" value="F:oxidoreductase activity, acting on CH-OH group of donors"/>
    <property type="evidence" value="ECO:0007669"/>
    <property type="project" value="InterPro"/>
</dbReference>
<dbReference type="Gene3D" id="3.40.50.1970">
    <property type="match status" value="1"/>
</dbReference>
<evidence type="ECO:0000256" key="3">
    <source>
        <dbReference type="ARBA" id="ARBA00023002"/>
    </source>
</evidence>
<keyword evidence="8" id="KW-1185">Reference proteome</keyword>
<feature type="binding site" evidence="5">
    <location>
        <position position="132"/>
    </location>
    <ligand>
        <name>NAD(+)</name>
        <dbReference type="ChEBI" id="CHEBI:57540"/>
    </ligand>
</feature>
<accession>A0A1H3ZWV3</accession>